<dbReference type="STRING" id="1149755.A0A2J6S6L3"/>
<gene>
    <name evidence="3" type="ORF">L207DRAFT_480151</name>
</gene>
<dbReference type="InterPro" id="IPR001810">
    <property type="entry name" value="F-box_dom"/>
</dbReference>
<keyword evidence="4" id="KW-1185">Reference proteome</keyword>
<name>A0A2J6S6L3_HYAVF</name>
<evidence type="ECO:0000256" key="1">
    <source>
        <dbReference type="SAM" id="MobiDB-lite"/>
    </source>
</evidence>
<dbReference type="PROSITE" id="PS50181">
    <property type="entry name" value="FBOX"/>
    <property type="match status" value="1"/>
</dbReference>
<dbReference type="AlphaFoldDB" id="A0A2J6S6L3"/>
<accession>A0A2J6S6L3</accession>
<feature type="domain" description="F-box" evidence="2">
    <location>
        <begin position="49"/>
        <end position="95"/>
    </location>
</feature>
<evidence type="ECO:0000313" key="3">
    <source>
        <dbReference type="EMBL" id="PMD46400.1"/>
    </source>
</evidence>
<organism evidence="3 4">
    <name type="scientific">Hyaloscypha variabilis (strain UAMH 11265 / GT02V1 / F)</name>
    <name type="common">Meliniomyces variabilis</name>
    <dbReference type="NCBI Taxonomy" id="1149755"/>
    <lineage>
        <taxon>Eukaryota</taxon>
        <taxon>Fungi</taxon>
        <taxon>Dikarya</taxon>
        <taxon>Ascomycota</taxon>
        <taxon>Pezizomycotina</taxon>
        <taxon>Leotiomycetes</taxon>
        <taxon>Helotiales</taxon>
        <taxon>Hyaloscyphaceae</taxon>
        <taxon>Hyaloscypha</taxon>
        <taxon>Hyaloscypha variabilis</taxon>
    </lineage>
</organism>
<dbReference type="EMBL" id="KZ613939">
    <property type="protein sequence ID" value="PMD46400.1"/>
    <property type="molecule type" value="Genomic_DNA"/>
</dbReference>
<dbReference type="InterPro" id="IPR036047">
    <property type="entry name" value="F-box-like_dom_sf"/>
</dbReference>
<reference evidence="3 4" key="1">
    <citation type="submission" date="2016-04" db="EMBL/GenBank/DDBJ databases">
        <title>A degradative enzymes factory behind the ericoid mycorrhizal symbiosis.</title>
        <authorList>
            <consortium name="DOE Joint Genome Institute"/>
            <person name="Martino E."/>
            <person name="Morin E."/>
            <person name="Grelet G."/>
            <person name="Kuo A."/>
            <person name="Kohler A."/>
            <person name="Daghino S."/>
            <person name="Barry K."/>
            <person name="Choi C."/>
            <person name="Cichocki N."/>
            <person name="Clum A."/>
            <person name="Copeland A."/>
            <person name="Hainaut M."/>
            <person name="Haridas S."/>
            <person name="Labutti K."/>
            <person name="Lindquist E."/>
            <person name="Lipzen A."/>
            <person name="Khouja H.-R."/>
            <person name="Murat C."/>
            <person name="Ohm R."/>
            <person name="Olson A."/>
            <person name="Spatafora J."/>
            <person name="Veneault-Fourrey C."/>
            <person name="Henrissat B."/>
            <person name="Grigoriev I."/>
            <person name="Martin F."/>
            <person name="Perotto S."/>
        </authorList>
    </citation>
    <scope>NUCLEOTIDE SEQUENCE [LARGE SCALE GENOMIC DNA]</scope>
    <source>
        <strain evidence="3 4">F</strain>
    </source>
</reference>
<evidence type="ECO:0000259" key="2">
    <source>
        <dbReference type="PROSITE" id="PS50181"/>
    </source>
</evidence>
<dbReference type="OrthoDB" id="2687876at2759"/>
<dbReference type="Proteomes" id="UP000235786">
    <property type="component" value="Unassembled WGS sequence"/>
</dbReference>
<feature type="region of interest" description="Disordered" evidence="1">
    <location>
        <begin position="241"/>
        <end position="266"/>
    </location>
</feature>
<protein>
    <recommendedName>
        <fullName evidence="2">F-box domain-containing protein</fullName>
    </recommendedName>
</protein>
<sequence length="339" mass="39222">MEEQQESSLDASQFCDLTYPRLRINDFTLDENIPIPPDYHIYTSPKFGLGSLDILPLELLQRILSQLDLRTLTDFRRVNHLALQFVASIPQYKAIITHASDALRGILSIETGRWITCETLYTMLCTRECEQCGDFGGYLYILTCKRVCFLCFTSEQPYLPLRYIHATRKFGLNRQILDTLPQMRSIPGIYSPNQKKCRHRLTLVDHDCARRAGITLYGSVTVMEKHVSDIAGQKLRQYRERLSQPPTGPSASTTRHHRTEGAFDGESGNPLRFMAIIRTPWLNRISQDVELGSYCIGCERSYDSYRNRPMHFRRKFTVDVFNEHLRQCGRIENGKHHPD</sequence>
<evidence type="ECO:0000313" key="4">
    <source>
        <dbReference type="Proteomes" id="UP000235786"/>
    </source>
</evidence>
<proteinExistence type="predicted"/>
<dbReference type="SUPFAM" id="SSF81383">
    <property type="entry name" value="F-box domain"/>
    <property type="match status" value="1"/>
</dbReference>